<feature type="compositionally biased region" description="Basic and acidic residues" evidence="1">
    <location>
        <begin position="56"/>
        <end position="72"/>
    </location>
</feature>
<dbReference type="AlphaFoldDB" id="A0A1Y5I7C4"/>
<gene>
    <name evidence="3" type="ORF">BE221DRAFT_187692</name>
</gene>
<evidence type="ECO:0000256" key="2">
    <source>
        <dbReference type="SAM" id="Phobius"/>
    </source>
</evidence>
<accession>A0A1Y5I7C4</accession>
<keyword evidence="2" id="KW-0472">Membrane</keyword>
<feature type="compositionally biased region" description="Low complexity" evidence="1">
    <location>
        <begin position="26"/>
        <end position="36"/>
    </location>
</feature>
<keyword evidence="2" id="KW-1133">Transmembrane helix</keyword>
<proteinExistence type="predicted"/>
<evidence type="ECO:0000256" key="1">
    <source>
        <dbReference type="SAM" id="MobiDB-lite"/>
    </source>
</evidence>
<organism evidence="3">
    <name type="scientific">Ostreococcus tauri</name>
    <name type="common">Marine green alga</name>
    <dbReference type="NCBI Taxonomy" id="70448"/>
    <lineage>
        <taxon>Eukaryota</taxon>
        <taxon>Viridiplantae</taxon>
        <taxon>Chlorophyta</taxon>
        <taxon>Mamiellophyceae</taxon>
        <taxon>Mamiellales</taxon>
        <taxon>Bathycoccaceae</taxon>
        <taxon>Ostreococcus</taxon>
    </lineage>
</organism>
<dbReference type="EMBL" id="KZ155838">
    <property type="protein sequence ID" value="OUS42935.1"/>
    <property type="molecule type" value="Genomic_DNA"/>
</dbReference>
<reference evidence="3" key="1">
    <citation type="submission" date="2017-04" db="EMBL/GenBank/DDBJ databases">
        <title>Population genomics of picophytoplankton unveils novel chromosome hypervariability.</title>
        <authorList>
            <consortium name="DOE Joint Genome Institute"/>
            <person name="Blanc-Mathieu R."/>
            <person name="Krasovec M."/>
            <person name="Hebrard M."/>
            <person name="Yau S."/>
            <person name="Desgranges E."/>
            <person name="Martin J."/>
            <person name="Schackwitz W."/>
            <person name="Kuo A."/>
            <person name="Salin G."/>
            <person name="Donnadieu C."/>
            <person name="Desdevises Y."/>
            <person name="Sanchez-Ferandin S."/>
            <person name="Moreau H."/>
            <person name="Rivals E."/>
            <person name="Grigoriev I.V."/>
            <person name="Grimsley N."/>
            <person name="Eyre-Walker A."/>
            <person name="Piganeau G."/>
        </authorList>
    </citation>
    <scope>NUCLEOTIDE SEQUENCE [LARGE SCALE GENOMIC DNA]</scope>
    <source>
        <strain evidence="3">RCC 1115</strain>
    </source>
</reference>
<protein>
    <submittedName>
        <fullName evidence="3">Uncharacterized protein</fullName>
    </submittedName>
</protein>
<feature type="region of interest" description="Disordered" evidence="1">
    <location>
        <begin position="1"/>
        <end position="83"/>
    </location>
</feature>
<keyword evidence="2" id="KW-0812">Transmembrane</keyword>
<name>A0A1Y5I7C4_OSTTA</name>
<evidence type="ECO:0000313" key="3">
    <source>
        <dbReference type="EMBL" id="OUS42935.1"/>
    </source>
</evidence>
<sequence>MHRSRRRASEREARKRPGASRRANADDGVVDVVANASTSSGSEDAGGDDAVVSARVIERARREGAVTKEGKTPPRRTSKKASAAASEGSFLSKISWAHIFFLALFTLPTAFMVVDYLFGITPPDGQAYGTLTPEGKFYREKINAFYSEYNPEKLKSVDGLLMKHRGKERALYNTIRRKYKMAGAKRVDQRYDED</sequence>
<feature type="transmembrane region" description="Helical" evidence="2">
    <location>
        <begin position="99"/>
        <end position="118"/>
    </location>
</feature>
<dbReference type="Proteomes" id="UP000195557">
    <property type="component" value="Unassembled WGS sequence"/>
</dbReference>